<sequence>VGAQRTLPHPGNCLGDVVSARIDRWCRPGGVRPACGVYLRGDRLVVVCGPVAHPISTRL</sequence>
<feature type="non-terminal residue" evidence="1">
    <location>
        <position position="59"/>
    </location>
</feature>
<dbReference type="AlphaFoldDB" id="A0A382TTZ7"/>
<proteinExistence type="predicted"/>
<evidence type="ECO:0000313" key="1">
    <source>
        <dbReference type="EMBL" id="SVD25212.1"/>
    </source>
</evidence>
<feature type="non-terminal residue" evidence="1">
    <location>
        <position position="1"/>
    </location>
</feature>
<protein>
    <submittedName>
        <fullName evidence="1">Uncharacterized protein</fullName>
    </submittedName>
</protein>
<gene>
    <name evidence="1" type="ORF">METZ01_LOCUS378066</name>
</gene>
<name>A0A382TTZ7_9ZZZZ</name>
<dbReference type="EMBL" id="UINC01138952">
    <property type="protein sequence ID" value="SVD25212.1"/>
    <property type="molecule type" value="Genomic_DNA"/>
</dbReference>
<organism evidence="1">
    <name type="scientific">marine metagenome</name>
    <dbReference type="NCBI Taxonomy" id="408172"/>
    <lineage>
        <taxon>unclassified sequences</taxon>
        <taxon>metagenomes</taxon>
        <taxon>ecological metagenomes</taxon>
    </lineage>
</organism>
<reference evidence="1" key="1">
    <citation type="submission" date="2018-05" db="EMBL/GenBank/DDBJ databases">
        <authorList>
            <person name="Lanie J.A."/>
            <person name="Ng W.-L."/>
            <person name="Kazmierczak K.M."/>
            <person name="Andrzejewski T.M."/>
            <person name="Davidsen T.M."/>
            <person name="Wayne K.J."/>
            <person name="Tettelin H."/>
            <person name="Glass J.I."/>
            <person name="Rusch D."/>
            <person name="Podicherti R."/>
            <person name="Tsui H.-C.T."/>
            <person name="Winkler M.E."/>
        </authorList>
    </citation>
    <scope>NUCLEOTIDE SEQUENCE</scope>
</reference>
<accession>A0A382TTZ7</accession>